<keyword evidence="3" id="KW-1185">Reference proteome</keyword>
<reference evidence="2" key="1">
    <citation type="submission" date="2018-06" db="EMBL/GenBank/DDBJ databases">
        <title>Comparative genomics reveals the genomic features of Rhizophagus irregularis, R. cerebriforme, R. diaphanum and Gigaspora rosea, and their symbiotic lifestyle signature.</title>
        <authorList>
            <person name="Morin E."/>
            <person name="San Clemente H."/>
            <person name="Chen E.C.H."/>
            <person name="De La Providencia I."/>
            <person name="Hainaut M."/>
            <person name="Kuo A."/>
            <person name="Kohler A."/>
            <person name="Murat C."/>
            <person name="Tang N."/>
            <person name="Roy S."/>
            <person name="Loubradou J."/>
            <person name="Henrissat B."/>
            <person name="Grigoriev I.V."/>
            <person name="Corradi N."/>
            <person name="Roux C."/>
            <person name="Martin F.M."/>
        </authorList>
    </citation>
    <scope>NUCLEOTIDE SEQUENCE [LARGE SCALE GENOMIC DNA]</scope>
    <source>
        <strain evidence="2">DAOM 194757</strain>
    </source>
</reference>
<comment type="caution">
    <text evidence="2">The sequence shown here is derived from an EMBL/GenBank/DDBJ whole genome shotgun (WGS) entry which is preliminary data.</text>
</comment>
<keyword evidence="1" id="KW-0812">Transmembrane</keyword>
<keyword evidence="1" id="KW-1133">Transmembrane helix</keyword>
<accession>A0A397VIR9</accession>
<evidence type="ECO:0000313" key="3">
    <source>
        <dbReference type="Proteomes" id="UP000266673"/>
    </source>
</evidence>
<dbReference type="EMBL" id="QKWP01000336">
    <property type="protein sequence ID" value="RIB21892.1"/>
    <property type="molecule type" value="Genomic_DNA"/>
</dbReference>
<evidence type="ECO:0000313" key="2">
    <source>
        <dbReference type="EMBL" id="RIB21892.1"/>
    </source>
</evidence>
<dbReference type="AlphaFoldDB" id="A0A397VIR9"/>
<evidence type="ECO:0000256" key="1">
    <source>
        <dbReference type="SAM" id="Phobius"/>
    </source>
</evidence>
<feature type="transmembrane region" description="Helical" evidence="1">
    <location>
        <begin position="19"/>
        <end position="41"/>
    </location>
</feature>
<sequence length="79" mass="8172">MIKSSCDDPIADAKLALVIFHRAVVVGVAVGVTVGVVVGVIDVAVRFPLDSGCLWFSRGKSASSPRYGIIAVVAGVVCW</sequence>
<keyword evidence="1" id="KW-0472">Membrane</keyword>
<protein>
    <submittedName>
        <fullName evidence="2">Uncharacterized protein</fullName>
    </submittedName>
</protein>
<dbReference type="Proteomes" id="UP000266673">
    <property type="component" value="Unassembled WGS sequence"/>
</dbReference>
<proteinExistence type="predicted"/>
<gene>
    <name evidence="2" type="ORF">C2G38_2175372</name>
</gene>
<organism evidence="2 3">
    <name type="scientific">Gigaspora rosea</name>
    <dbReference type="NCBI Taxonomy" id="44941"/>
    <lineage>
        <taxon>Eukaryota</taxon>
        <taxon>Fungi</taxon>
        <taxon>Fungi incertae sedis</taxon>
        <taxon>Mucoromycota</taxon>
        <taxon>Glomeromycotina</taxon>
        <taxon>Glomeromycetes</taxon>
        <taxon>Diversisporales</taxon>
        <taxon>Gigasporaceae</taxon>
        <taxon>Gigaspora</taxon>
    </lineage>
</organism>
<name>A0A397VIR9_9GLOM</name>